<name>A0AAV3PSB1_LITER</name>
<dbReference type="Proteomes" id="UP001454036">
    <property type="component" value="Unassembled WGS sequence"/>
</dbReference>
<accession>A0AAV3PSB1</accession>
<protein>
    <submittedName>
        <fullName evidence="2">Uncharacterized protein</fullName>
    </submittedName>
</protein>
<evidence type="ECO:0000313" key="2">
    <source>
        <dbReference type="EMBL" id="GAA0153956.1"/>
    </source>
</evidence>
<feature type="compositionally biased region" description="Basic and acidic residues" evidence="1">
    <location>
        <begin position="49"/>
        <end position="72"/>
    </location>
</feature>
<keyword evidence="3" id="KW-1185">Reference proteome</keyword>
<feature type="region of interest" description="Disordered" evidence="1">
    <location>
        <begin position="49"/>
        <end position="79"/>
    </location>
</feature>
<proteinExistence type="predicted"/>
<evidence type="ECO:0000313" key="3">
    <source>
        <dbReference type="Proteomes" id="UP001454036"/>
    </source>
</evidence>
<dbReference type="EMBL" id="BAABME010002286">
    <property type="protein sequence ID" value="GAA0153956.1"/>
    <property type="molecule type" value="Genomic_DNA"/>
</dbReference>
<reference evidence="2 3" key="1">
    <citation type="submission" date="2024-01" db="EMBL/GenBank/DDBJ databases">
        <title>The complete chloroplast genome sequence of Lithospermum erythrorhizon: insights into the phylogenetic relationship among Boraginaceae species and the maternal lineages of purple gromwells.</title>
        <authorList>
            <person name="Okada T."/>
            <person name="Watanabe K."/>
        </authorList>
    </citation>
    <scope>NUCLEOTIDE SEQUENCE [LARGE SCALE GENOMIC DNA]</scope>
</reference>
<sequence>MPRPSQQPPGVTPMIPPIEQCLREDIPEEVQRRVILAREQSSIDRLVHEEQERLDEEASRTDREHRDRESYRTDYLPYTPTYSPLYTKSMLPKYGSA</sequence>
<comment type="caution">
    <text evidence="2">The sequence shown here is derived from an EMBL/GenBank/DDBJ whole genome shotgun (WGS) entry which is preliminary data.</text>
</comment>
<organism evidence="2 3">
    <name type="scientific">Lithospermum erythrorhizon</name>
    <name type="common">Purple gromwell</name>
    <name type="synonym">Lithospermum officinale var. erythrorhizon</name>
    <dbReference type="NCBI Taxonomy" id="34254"/>
    <lineage>
        <taxon>Eukaryota</taxon>
        <taxon>Viridiplantae</taxon>
        <taxon>Streptophyta</taxon>
        <taxon>Embryophyta</taxon>
        <taxon>Tracheophyta</taxon>
        <taxon>Spermatophyta</taxon>
        <taxon>Magnoliopsida</taxon>
        <taxon>eudicotyledons</taxon>
        <taxon>Gunneridae</taxon>
        <taxon>Pentapetalae</taxon>
        <taxon>asterids</taxon>
        <taxon>lamiids</taxon>
        <taxon>Boraginales</taxon>
        <taxon>Boraginaceae</taxon>
        <taxon>Boraginoideae</taxon>
        <taxon>Lithospermeae</taxon>
        <taxon>Lithospermum</taxon>
    </lineage>
</organism>
<gene>
    <name evidence="2" type="ORF">LIER_12070</name>
</gene>
<dbReference type="AlphaFoldDB" id="A0AAV3PSB1"/>
<evidence type="ECO:0000256" key="1">
    <source>
        <dbReference type="SAM" id="MobiDB-lite"/>
    </source>
</evidence>